<evidence type="ECO:0000259" key="6">
    <source>
        <dbReference type="Pfam" id="PF00107"/>
    </source>
</evidence>
<dbReference type="InterPro" id="IPR013149">
    <property type="entry name" value="ADH-like_C"/>
</dbReference>
<keyword evidence="2 5" id="KW-0479">Metal-binding</keyword>
<organism evidence="8 9">
    <name type="scientific">Aspergillus novofumigatus (strain IBT 16806)</name>
    <dbReference type="NCBI Taxonomy" id="1392255"/>
    <lineage>
        <taxon>Eukaryota</taxon>
        <taxon>Fungi</taxon>
        <taxon>Dikarya</taxon>
        <taxon>Ascomycota</taxon>
        <taxon>Pezizomycotina</taxon>
        <taxon>Eurotiomycetes</taxon>
        <taxon>Eurotiomycetidae</taxon>
        <taxon>Eurotiales</taxon>
        <taxon>Aspergillaceae</taxon>
        <taxon>Aspergillus</taxon>
        <taxon>Aspergillus subgen. Fumigati</taxon>
    </lineage>
</organism>
<gene>
    <name evidence="8" type="ORF">P174DRAFT_515830</name>
</gene>
<dbReference type="Pfam" id="PF00107">
    <property type="entry name" value="ADH_zinc_N"/>
    <property type="match status" value="1"/>
</dbReference>
<keyword evidence="9" id="KW-1185">Reference proteome</keyword>
<feature type="domain" description="Alcohol dehydrogenase-like N-terminal" evidence="7">
    <location>
        <begin position="39"/>
        <end position="165"/>
    </location>
</feature>
<keyword evidence="3 5" id="KW-0862">Zinc</keyword>
<proteinExistence type="inferred from homology"/>
<dbReference type="Proteomes" id="UP000234474">
    <property type="component" value="Unassembled WGS sequence"/>
</dbReference>
<dbReference type="Gene3D" id="3.90.180.10">
    <property type="entry name" value="Medium-chain alcohol dehydrogenases, catalytic domain"/>
    <property type="match status" value="2"/>
</dbReference>
<dbReference type="STRING" id="1392255.A0A2I1BWR4"/>
<evidence type="ECO:0000313" key="8">
    <source>
        <dbReference type="EMBL" id="PKX89815.1"/>
    </source>
</evidence>
<comment type="caution">
    <text evidence="8">The sequence shown here is derived from an EMBL/GenBank/DDBJ whole genome shotgun (WGS) entry which is preliminary data.</text>
</comment>
<dbReference type="EMBL" id="MSZS01000009">
    <property type="protein sequence ID" value="PKX89815.1"/>
    <property type="molecule type" value="Genomic_DNA"/>
</dbReference>
<dbReference type="GO" id="GO:0008270">
    <property type="term" value="F:zinc ion binding"/>
    <property type="evidence" value="ECO:0007669"/>
    <property type="project" value="InterPro"/>
</dbReference>
<dbReference type="OrthoDB" id="256333at2759"/>
<dbReference type="RefSeq" id="XP_024678410.1">
    <property type="nucleotide sequence ID" value="XM_024832228.1"/>
</dbReference>
<dbReference type="InterPro" id="IPR002328">
    <property type="entry name" value="ADH_Zn_CS"/>
</dbReference>
<dbReference type="OMA" id="QCHVQRY"/>
<dbReference type="Pfam" id="PF08240">
    <property type="entry name" value="ADH_N"/>
    <property type="match status" value="1"/>
</dbReference>
<name>A0A2I1BWR4_ASPN1</name>
<accession>A0A2I1BWR4</accession>
<comment type="similarity">
    <text evidence="5">Belongs to the zinc-containing alcohol dehydrogenase family.</text>
</comment>
<evidence type="ECO:0000313" key="9">
    <source>
        <dbReference type="Proteomes" id="UP000234474"/>
    </source>
</evidence>
<dbReference type="SUPFAM" id="SSF50129">
    <property type="entry name" value="GroES-like"/>
    <property type="match status" value="1"/>
</dbReference>
<dbReference type="SUPFAM" id="SSF51735">
    <property type="entry name" value="NAD(P)-binding Rossmann-fold domains"/>
    <property type="match status" value="1"/>
</dbReference>
<dbReference type="InterPro" id="IPR036291">
    <property type="entry name" value="NAD(P)-bd_dom_sf"/>
</dbReference>
<reference evidence="9" key="1">
    <citation type="journal article" date="2018" name="Proc. Natl. Acad. Sci. U.S.A.">
        <title>Linking secondary metabolites to gene clusters through genome sequencing of six diverse Aspergillus species.</title>
        <authorList>
            <person name="Kaerboelling I."/>
            <person name="Vesth T.C."/>
            <person name="Frisvad J.C."/>
            <person name="Nybo J.L."/>
            <person name="Theobald S."/>
            <person name="Kuo A."/>
            <person name="Bowyer P."/>
            <person name="Matsuda Y."/>
            <person name="Mondo S."/>
            <person name="Lyhne E.K."/>
            <person name="Kogle M.E."/>
            <person name="Clum A."/>
            <person name="Lipzen A."/>
            <person name="Salamov A."/>
            <person name="Ngan C.Y."/>
            <person name="Daum C."/>
            <person name="Chiniquy J."/>
            <person name="Barry K."/>
            <person name="LaButti K."/>
            <person name="Haridas S."/>
            <person name="Simmons B.A."/>
            <person name="Magnuson J.K."/>
            <person name="Mortensen U.H."/>
            <person name="Larsen T.O."/>
            <person name="Grigoriev I.V."/>
            <person name="Baker S.E."/>
            <person name="Andersen M.R."/>
        </authorList>
    </citation>
    <scope>NUCLEOTIDE SEQUENCE [LARGE SCALE GENOMIC DNA]</scope>
    <source>
        <strain evidence="9">IBT 16806</strain>
    </source>
</reference>
<comment type="cofactor">
    <cofactor evidence="1 5">
        <name>Zn(2+)</name>
        <dbReference type="ChEBI" id="CHEBI:29105"/>
    </cofactor>
</comment>
<evidence type="ECO:0000256" key="5">
    <source>
        <dbReference type="RuleBase" id="RU361277"/>
    </source>
</evidence>
<dbReference type="PANTHER" id="PTHR42813:SF1">
    <property type="entry name" value="DEHYDROGENASE, PUTATIVE (AFU_ORTHOLOGUE AFUA_5G03930)-RELATED"/>
    <property type="match status" value="1"/>
</dbReference>
<dbReference type="GO" id="GO:0016491">
    <property type="term" value="F:oxidoreductase activity"/>
    <property type="evidence" value="ECO:0007669"/>
    <property type="project" value="UniProtKB-KW"/>
</dbReference>
<dbReference type="Gene3D" id="3.40.50.720">
    <property type="entry name" value="NAD(P)-binding Rossmann-like Domain"/>
    <property type="match status" value="1"/>
</dbReference>
<keyword evidence="4" id="KW-0560">Oxidoreductase</keyword>
<evidence type="ECO:0000259" key="7">
    <source>
        <dbReference type="Pfam" id="PF08240"/>
    </source>
</evidence>
<dbReference type="PANTHER" id="PTHR42813">
    <property type="entry name" value="ZINC-TYPE ALCOHOL DEHYDROGENASE-LIKE"/>
    <property type="match status" value="1"/>
</dbReference>
<protein>
    <submittedName>
        <fullName evidence="8">GroES-like protein</fullName>
    </submittedName>
</protein>
<dbReference type="GeneID" id="36539564"/>
<evidence type="ECO:0000256" key="1">
    <source>
        <dbReference type="ARBA" id="ARBA00001947"/>
    </source>
</evidence>
<evidence type="ECO:0000256" key="2">
    <source>
        <dbReference type="ARBA" id="ARBA00022723"/>
    </source>
</evidence>
<sequence>MTSTLYKPHPTDKMKAAQWMGTRSIQLGTVAKPTITDSSDAIIHITHCTIGGADLHLYDGELSELLSKGDILGHEAIGTVEDVGGEVRSISPGDRVMILPVIACGHCEFCKRQEFSLCDTTNPSREMESAYGHRVAGMLGFTRLYGGYPGAQAEYVRVPNADFCCVWVPADMDAKKLLGLAHVTTAAWHGCELADRLAVLRGAKKVYAVDKDASRLQIAEGFGMIPVDVSVHSEPRGLDCAVEASGFRSTQKPQHAAMRAIGLEHDSSDTVSAMIKATRKGGHLALLGDFFYKTNDFPIGPLMEKGLTIRGGQVNSQKYHPLLLDMVTQGKYDPSWVFTYEDEFENIAEDYRRFSRHEIPGGLKVCLVTEYGRGAVI</sequence>
<dbReference type="VEuPathDB" id="FungiDB:P174DRAFT_515830"/>
<evidence type="ECO:0000256" key="3">
    <source>
        <dbReference type="ARBA" id="ARBA00022833"/>
    </source>
</evidence>
<dbReference type="AlphaFoldDB" id="A0A2I1BWR4"/>
<dbReference type="PROSITE" id="PS00059">
    <property type="entry name" value="ADH_ZINC"/>
    <property type="match status" value="1"/>
</dbReference>
<dbReference type="InterPro" id="IPR013154">
    <property type="entry name" value="ADH-like_N"/>
</dbReference>
<feature type="domain" description="Alcohol dehydrogenase-like C-terminal" evidence="6">
    <location>
        <begin position="196"/>
        <end position="327"/>
    </location>
</feature>
<evidence type="ECO:0000256" key="4">
    <source>
        <dbReference type="ARBA" id="ARBA00023002"/>
    </source>
</evidence>
<dbReference type="InterPro" id="IPR011032">
    <property type="entry name" value="GroES-like_sf"/>
</dbReference>